<evidence type="ECO:0000313" key="2">
    <source>
        <dbReference type="Proteomes" id="UP001499843"/>
    </source>
</evidence>
<keyword evidence="2" id="KW-1185">Reference proteome</keyword>
<name>A0ABN3CIM5_9ACTN</name>
<reference evidence="1 2" key="1">
    <citation type="journal article" date="2019" name="Int. J. Syst. Evol. Microbiol.">
        <title>The Global Catalogue of Microorganisms (GCM) 10K type strain sequencing project: providing services to taxonomists for standard genome sequencing and annotation.</title>
        <authorList>
            <consortium name="The Broad Institute Genomics Platform"/>
            <consortium name="The Broad Institute Genome Sequencing Center for Infectious Disease"/>
            <person name="Wu L."/>
            <person name="Ma J."/>
        </authorList>
    </citation>
    <scope>NUCLEOTIDE SEQUENCE [LARGE SCALE GENOMIC DNA]</scope>
    <source>
        <strain evidence="1 2">JCM 16114</strain>
    </source>
</reference>
<dbReference type="InterPro" id="IPR038563">
    <property type="entry name" value="Endonuclease_7_sf"/>
</dbReference>
<accession>A0ABN3CIM5</accession>
<comment type="caution">
    <text evidence="1">The sequence shown here is derived from an EMBL/GenBank/DDBJ whole genome shotgun (WGS) entry which is preliminary data.</text>
</comment>
<evidence type="ECO:0000313" key="1">
    <source>
        <dbReference type="EMBL" id="GAA2209316.1"/>
    </source>
</evidence>
<dbReference type="InterPro" id="IPR044925">
    <property type="entry name" value="His-Me_finger_sf"/>
</dbReference>
<dbReference type="SUPFAM" id="SSF54060">
    <property type="entry name" value="His-Me finger endonucleases"/>
    <property type="match status" value="1"/>
</dbReference>
<dbReference type="Proteomes" id="UP001499843">
    <property type="component" value="Unassembled WGS sequence"/>
</dbReference>
<dbReference type="Gene3D" id="3.40.1800.10">
    <property type="entry name" value="His-Me finger endonucleases"/>
    <property type="match status" value="1"/>
</dbReference>
<dbReference type="Pfam" id="PF02945">
    <property type="entry name" value="Endonuclease_7"/>
    <property type="match status" value="1"/>
</dbReference>
<organism evidence="1 2">
    <name type="scientific">Nonomuraea monospora</name>
    <dbReference type="NCBI Taxonomy" id="568818"/>
    <lineage>
        <taxon>Bacteria</taxon>
        <taxon>Bacillati</taxon>
        <taxon>Actinomycetota</taxon>
        <taxon>Actinomycetes</taxon>
        <taxon>Streptosporangiales</taxon>
        <taxon>Streptosporangiaceae</taxon>
        <taxon>Nonomuraea</taxon>
    </lineage>
</organism>
<dbReference type="EMBL" id="BAAAQX010000012">
    <property type="protein sequence ID" value="GAA2209316.1"/>
    <property type="molecule type" value="Genomic_DNA"/>
</dbReference>
<sequence>MIPPAEPRPEDTKQCTRCGETKPRTEFYETGKSEGKLKSWCKACCAEMSRKWTENNSEHVKKYRRQVDLLRTYGLMPTDYLYLLQQQGGVCAICGQDEHGSESMSRLVVDHCHKTGKVRGLLCRKCNSAIGFFDDDPERCVRASSYLKREGGSVDQGVGPGLERPVR</sequence>
<dbReference type="InterPro" id="IPR004211">
    <property type="entry name" value="Endonuclease_7"/>
</dbReference>
<evidence type="ECO:0008006" key="3">
    <source>
        <dbReference type="Google" id="ProtNLM"/>
    </source>
</evidence>
<gene>
    <name evidence="1" type="ORF">GCM10009850_047740</name>
</gene>
<protein>
    <recommendedName>
        <fullName evidence="3">Recombination endonuclease VII</fullName>
    </recommendedName>
</protein>
<dbReference type="RefSeq" id="WP_344478344.1">
    <property type="nucleotide sequence ID" value="NZ_BAAAQX010000012.1"/>
</dbReference>
<proteinExistence type="predicted"/>